<feature type="transmembrane region" description="Helical" evidence="17">
    <location>
        <begin position="197"/>
        <end position="215"/>
    </location>
</feature>
<keyword evidence="5" id="KW-0813">Transport</keyword>
<dbReference type="EMBL" id="MN830368">
    <property type="protein sequence ID" value="QNN93088.1"/>
    <property type="molecule type" value="Genomic_DNA"/>
</dbReference>
<name>A0A7G9UJ20_9ANNE</name>
<sequence>MTPSSLLFLMTTITGTIIALSSTNWLYLWMGMELNLLSFVPLIASSQHLQETEASVKYFIIQAIGSGVMLTAGVLSMTMNSTDNKTELLINFTFLLSMTIKLGLAPCHQWLPHVMASMPWNMCLILSTWQKISPFMMLTIIAPRNTALLIMSIAMLSAMVGGMGGMNQSQLRTLLAYSSIGHMGWMLVALNYSSNMFIMYFSIYVAITTSLMYMLTQTNMLKSNFNTAVNAMSTFPFMMLMLMMFSLGGLPPFLGFLPKWMIINSLTTGELFIVLTTLITGSLMNLFYYFNMTFNFILSMKNLNKTSSSISISNIALTSMCTLTPLIMFL</sequence>
<dbReference type="PANTHER" id="PTHR46552:SF1">
    <property type="entry name" value="NADH-UBIQUINONE OXIDOREDUCTASE CHAIN 2"/>
    <property type="match status" value="1"/>
</dbReference>
<evidence type="ECO:0000256" key="13">
    <source>
        <dbReference type="ARBA" id="ARBA00023075"/>
    </source>
</evidence>
<evidence type="ECO:0000256" key="17">
    <source>
        <dbReference type="RuleBase" id="RU003403"/>
    </source>
</evidence>
<feature type="transmembrane region" description="Helical" evidence="17">
    <location>
        <begin position="7"/>
        <end position="28"/>
    </location>
</feature>
<dbReference type="EC" id="7.1.1.2" evidence="3 17"/>
<dbReference type="InterPro" id="IPR050175">
    <property type="entry name" value="Complex_I_Subunit_2"/>
</dbReference>
<evidence type="ECO:0000256" key="15">
    <source>
        <dbReference type="ARBA" id="ARBA00023136"/>
    </source>
</evidence>
<feature type="transmembrane region" description="Helical" evidence="17">
    <location>
        <begin position="141"/>
        <end position="162"/>
    </location>
</feature>
<evidence type="ECO:0000259" key="18">
    <source>
        <dbReference type="Pfam" id="PF00361"/>
    </source>
</evidence>
<gene>
    <name evidence="19" type="primary">nad2</name>
</gene>
<feature type="transmembrane region" description="Helical" evidence="17">
    <location>
        <begin position="269"/>
        <end position="290"/>
    </location>
</feature>
<dbReference type="GO" id="GO:0008137">
    <property type="term" value="F:NADH dehydrogenase (ubiquinone) activity"/>
    <property type="evidence" value="ECO:0007669"/>
    <property type="project" value="UniProtKB-EC"/>
</dbReference>
<evidence type="ECO:0000256" key="8">
    <source>
        <dbReference type="ARBA" id="ARBA00022792"/>
    </source>
</evidence>
<evidence type="ECO:0000256" key="2">
    <source>
        <dbReference type="ARBA" id="ARBA00007012"/>
    </source>
</evidence>
<feature type="transmembrane region" description="Helical" evidence="17">
    <location>
        <begin position="310"/>
        <end position="329"/>
    </location>
</feature>
<evidence type="ECO:0000256" key="11">
    <source>
        <dbReference type="ARBA" id="ARBA00022989"/>
    </source>
</evidence>
<evidence type="ECO:0000256" key="1">
    <source>
        <dbReference type="ARBA" id="ARBA00004448"/>
    </source>
</evidence>
<organism evidence="19">
    <name type="scientific">Platynereis cf. australis PA-2020</name>
    <dbReference type="NCBI Taxonomy" id="2759233"/>
    <lineage>
        <taxon>Eukaryota</taxon>
        <taxon>Metazoa</taxon>
        <taxon>Spiralia</taxon>
        <taxon>Lophotrochozoa</taxon>
        <taxon>Annelida</taxon>
        <taxon>Polychaeta</taxon>
        <taxon>Errantia</taxon>
        <taxon>Phyllodocida</taxon>
        <taxon>Nereididae</taxon>
        <taxon>Platynereis</taxon>
    </lineage>
</organism>
<keyword evidence="14 17" id="KW-0496">Mitochondrion</keyword>
<dbReference type="InterPro" id="IPR003917">
    <property type="entry name" value="NADH_UbQ_OxRdtase_chain2"/>
</dbReference>
<evidence type="ECO:0000256" key="9">
    <source>
        <dbReference type="ARBA" id="ARBA00022967"/>
    </source>
</evidence>
<dbReference type="AlphaFoldDB" id="A0A7G9UJ20"/>
<feature type="transmembrane region" description="Helical" evidence="17">
    <location>
        <begin position="58"/>
        <end position="76"/>
    </location>
</feature>
<keyword evidence="6 17" id="KW-0679">Respiratory chain</keyword>
<comment type="function">
    <text evidence="17">Core subunit of the mitochondrial membrane respiratory chain NADH dehydrogenase (Complex I) which catalyzes electron transfer from NADH through the respiratory chain, using ubiquinone as an electron acceptor. Essential for the catalytic activity and assembly of complex I.</text>
</comment>
<feature type="transmembrane region" description="Helical" evidence="17">
    <location>
        <begin position="235"/>
        <end position="257"/>
    </location>
</feature>
<dbReference type="PRINTS" id="PR01436">
    <property type="entry name" value="NADHDHGNASE2"/>
</dbReference>
<geneLocation type="mitochondrion" evidence="19"/>
<comment type="similarity">
    <text evidence="2 17">Belongs to the complex I subunit 2 family.</text>
</comment>
<comment type="catalytic activity">
    <reaction evidence="16 17">
        <text>a ubiquinone + NADH + 5 H(+)(in) = a ubiquinol + NAD(+) + 4 H(+)(out)</text>
        <dbReference type="Rhea" id="RHEA:29091"/>
        <dbReference type="Rhea" id="RHEA-COMP:9565"/>
        <dbReference type="Rhea" id="RHEA-COMP:9566"/>
        <dbReference type="ChEBI" id="CHEBI:15378"/>
        <dbReference type="ChEBI" id="CHEBI:16389"/>
        <dbReference type="ChEBI" id="CHEBI:17976"/>
        <dbReference type="ChEBI" id="CHEBI:57540"/>
        <dbReference type="ChEBI" id="CHEBI:57945"/>
        <dbReference type="EC" id="7.1.1.2"/>
    </reaction>
</comment>
<evidence type="ECO:0000256" key="10">
    <source>
        <dbReference type="ARBA" id="ARBA00022982"/>
    </source>
</evidence>
<dbReference type="GO" id="GO:0006120">
    <property type="term" value="P:mitochondrial electron transport, NADH to ubiquinone"/>
    <property type="evidence" value="ECO:0007669"/>
    <property type="project" value="InterPro"/>
</dbReference>
<evidence type="ECO:0000256" key="16">
    <source>
        <dbReference type="ARBA" id="ARBA00049551"/>
    </source>
</evidence>
<evidence type="ECO:0000256" key="12">
    <source>
        <dbReference type="ARBA" id="ARBA00023027"/>
    </source>
</evidence>
<reference evidence="19" key="1">
    <citation type="journal article" date="2020" name="Zool. Scr.">
        <title>The phylogeny of Nereididae (Annelida) based on mitochondrial genomes.</title>
        <authorList>
            <person name="Alves P.R."/>
            <person name="Halanych K.M."/>
            <person name="Santos C.S.G."/>
        </authorList>
    </citation>
    <scope>NUCLEOTIDE SEQUENCE</scope>
</reference>
<dbReference type="GO" id="GO:0005743">
    <property type="term" value="C:mitochondrial inner membrane"/>
    <property type="evidence" value="ECO:0007669"/>
    <property type="project" value="UniProtKB-SubCell"/>
</dbReference>
<evidence type="ECO:0000256" key="6">
    <source>
        <dbReference type="ARBA" id="ARBA00022660"/>
    </source>
</evidence>
<evidence type="ECO:0000313" key="19">
    <source>
        <dbReference type="EMBL" id="QNN93101.1"/>
    </source>
</evidence>
<keyword evidence="13 17" id="KW-0830">Ubiquinone</keyword>
<evidence type="ECO:0000256" key="7">
    <source>
        <dbReference type="ARBA" id="ARBA00022692"/>
    </source>
</evidence>
<feature type="transmembrane region" description="Helical" evidence="17">
    <location>
        <begin position="88"/>
        <end position="104"/>
    </location>
</feature>
<proteinExistence type="inferred from homology"/>
<keyword evidence="9 17" id="KW-1278">Translocase</keyword>
<keyword evidence="8 17" id="KW-0999">Mitochondrion inner membrane</keyword>
<evidence type="ECO:0000256" key="14">
    <source>
        <dbReference type="ARBA" id="ARBA00023128"/>
    </source>
</evidence>
<comment type="subcellular location">
    <subcellularLocation>
        <location evidence="1 17">Mitochondrion inner membrane</location>
        <topology evidence="1 17">Multi-pass membrane protein</topology>
    </subcellularLocation>
</comment>
<dbReference type="Pfam" id="PF00361">
    <property type="entry name" value="Proton_antipo_M"/>
    <property type="match status" value="1"/>
</dbReference>
<keyword evidence="15 17" id="KW-0472">Membrane</keyword>
<feature type="domain" description="NADH:quinone oxidoreductase/Mrp antiporter transmembrane" evidence="18">
    <location>
        <begin position="22"/>
        <end position="282"/>
    </location>
</feature>
<dbReference type="EMBL" id="MN830369">
    <property type="protein sequence ID" value="QNN93101.1"/>
    <property type="molecule type" value="Genomic_DNA"/>
</dbReference>
<dbReference type="InterPro" id="IPR001750">
    <property type="entry name" value="ND/Mrp_TM"/>
</dbReference>
<keyword evidence="11 17" id="KW-1133">Transmembrane helix</keyword>
<evidence type="ECO:0000256" key="5">
    <source>
        <dbReference type="ARBA" id="ARBA00022448"/>
    </source>
</evidence>
<feature type="transmembrane region" description="Helical" evidence="17">
    <location>
        <begin position="174"/>
        <end position="190"/>
    </location>
</feature>
<keyword evidence="7 17" id="KW-0812">Transmembrane</keyword>
<keyword evidence="10 17" id="KW-0249">Electron transport</keyword>
<evidence type="ECO:0000256" key="4">
    <source>
        <dbReference type="ARBA" id="ARBA00021008"/>
    </source>
</evidence>
<dbReference type="PANTHER" id="PTHR46552">
    <property type="entry name" value="NADH-UBIQUINONE OXIDOREDUCTASE CHAIN 2"/>
    <property type="match status" value="1"/>
</dbReference>
<keyword evidence="12 17" id="KW-0520">NAD</keyword>
<protein>
    <recommendedName>
        <fullName evidence="4 17">NADH-ubiquinone oxidoreductase chain 2</fullName>
        <ecNumber evidence="3 17">7.1.1.2</ecNumber>
    </recommendedName>
</protein>
<evidence type="ECO:0000256" key="3">
    <source>
        <dbReference type="ARBA" id="ARBA00012944"/>
    </source>
</evidence>
<accession>A0A7G9UJ20</accession>